<dbReference type="NCBIfam" id="NF033788">
    <property type="entry name" value="HTH_metalloreg"/>
    <property type="match status" value="1"/>
</dbReference>
<dbReference type="InterPro" id="IPR051081">
    <property type="entry name" value="HTH_MetalResp_TranReg"/>
</dbReference>
<accession>A0A369W358</accession>
<keyword evidence="6" id="KW-1185">Reference proteome</keyword>
<dbReference type="PRINTS" id="PR00778">
    <property type="entry name" value="HTHARSR"/>
</dbReference>
<dbReference type="CDD" id="cd00090">
    <property type="entry name" value="HTH_ARSR"/>
    <property type="match status" value="1"/>
</dbReference>
<dbReference type="GO" id="GO:0003677">
    <property type="term" value="F:DNA binding"/>
    <property type="evidence" value="ECO:0007669"/>
    <property type="project" value="UniProtKB-KW"/>
</dbReference>
<dbReference type="PROSITE" id="PS50987">
    <property type="entry name" value="HTH_ARSR_2"/>
    <property type="match status" value="1"/>
</dbReference>
<dbReference type="InterPro" id="IPR011991">
    <property type="entry name" value="ArsR-like_HTH"/>
</dbReference>
<evidence type="ECO:0000259" key="4">
    <source>
        <dbReference type="PROSITE" id="PS50987"/>
    </source>
</evidence>
<dbReference type="InterPro" id="IPR036390">
    <property type="entry name" value="WH_DNA-bd_sf"/>
</dbReference>
<proteinExistence type="predicted"/>
<keyword evidence="2" id="KW-0238">DNA-binding</keyword>
<dbReference type="Proteomes" id="UP000253759">
    <property type="component" value="Unassembled WGS sequence"/>
</dbReference>
<gene>
    <name evidence="5" type="ORF">DVH29_12350</name>
</gene>
<evidence type="ECO:0000256" key="2">
    <source>
        <dbReference type="ARBA" id="ARBA00023125"/>
    </source>
</evidence>
<organism evidence="5 6">
    <name type="scientific">Pelagibacterium lacus</name>
    <dbReference type="NCBI Taxonomy" id="2282655"/>
    <lineage>
        <taxon>Bacteria</taxon>
        <taxon>Pseudomonadati</taxon>
        <taxon>Pseudomonadota</taxon>
        <taxon>Alphaproteobacteria</taxon>
        <taxon>Hyphomicrobiales</taxon>
        <taxon>Devosiaceae</taxon>
        <taxon>Pelagibacterium</taxon>
    </lineage>
</organism>
<evidence type="ECO:0000313" key="6">
    <source>
        <dbReference type="Proteomes" id="UP000253759"/>
    </source>
</evidence>
<protein>
    <submittedName>
        <fullName evidence="5">ArsR family transcriptional regulator</fullName>
    </submittedName>
</protein>
<dbReference type="PANTHER" id="PTHR33154">
    <property type="entry name" value="TRANSCRIPTIONAL REGULATOR, ARSR FAMILY"/>
    <property type="match status" value="1"/>
</dbReference>
<dbReference type="Pfam" id="PF12840">
    <property type="entry name" value="HTH_20"/>
    <property type="match status" value="1"/>
</dbReference>
<keyword evidence="3" id="KW-0804">Transcription</keyword>
<keyword evidence="1" id="KW-0805">Transcription regulation</keyword>
<sequence>MQASPMSEDEIAAMMRALGHPVRLEILRILSARADSCCCNDVTDCLDLAQSTVSQHLKVLLDAGVIERHAQGTRNNYRVRHDRLSGFTGAMERYFDQLGTDAASCARASRPQPAA</sequence>
<dbReference type="PANTHER" id="PTHR33154:SF15">
    <property type="entry name" value="REGULATORY PROTEIN ARSR"/>
    <property type="match status" value="1"/>
</dbReference>
<name>A0A369W358_9HYPH</name>
<evidence type="ECO:0000313" key="5">
    <source>
        <dbReference type="EMBL" id="RDE08305.1"/>
    </source>
</evidence>
<comment type="caution">
    <text evidence="5">The sequence shown here is derived from an EMBL/GenBank/DDBJ whole genome shotgun (WGS) entry which is preliminary data.</text>
</comment>
<dbReference type="SUPFAM" id="SSF46785">
    <property type="entry name" value="Winged helix' DNA-binding domain"/>
    <property type="match status" value="1"/>
</dbReference>
<dbReference type="AlphaFoldDB" id="A0A369W358"/>
<dbReference type="OrthoDB" id="9804742at2"/>
<dbReference type="InterPro" id="IPR001845">
    <property type="entry name" value="HTH_ArsR_DNA-bd_dom"/>
</dbReference>
<dbReference type="EMBL" id="QQNH01000019">
    <property type="protein sequence ID" value="RDE08305.1"/>
    <property type="molecule type" value="Genomic_DNA"/>
</dbReference>
<evidence type="ECO:0000256" key="3">
    <source>
        <dbReference type="ARBA" id="ARBA00023163"/>
    </source>
</evidence>
<dbReference type="GO" id="GO:0003700">
    <property type="term" value="F:DNA-binding transcription factor activity"/>
    <property type="evidence" value="ECO:0007669"/>
    <property type="project" value="InterPro"/>
</dbReference>
<dbReference type="Gene3D" id="1.10.10.10">
    <property type="entry name" value="Winged helix-like DNA-binding domain superfamily/Winged helix DNA-binding domain"/>
    <property type="match status" value="1"/>
</dbReference>
<evidence type="ECO:0000256" key="1">
    <source>
        <dbReference type="ARBA" id="ARBA00023015"/>
    </source>
</evidence>
<dbReference type="SMART" id="SM00418">
    <property type="entry name" value="HTH_ARSR"/>
    <property type="match status" value="1"/>
</dbReference>
<reference evidence="6" key="1">
    <citation type="submission" date="2018-07" db="EMBL/GenBank/DDBJ databases">
        <authorList>
            <person name="Liu B.-T."/>
            <person name="Du Z."/>
        </authorList>
    </citation>
    <scope>NUCLEOTIDE SEQUENCE [LARGE SCALE GENOMIC DNA]</scope>
    <source>
        <strain evidence="6">XYN52</strain>
    </source>
</reference>
<feature type="domain" description="HTH arsR-type" evidence="4">
    <location>
        <begin position="3"/>
        <end position="99"/>
    </location>
</feature>
<dbReference type="InterPro" id="IPR036388">
    <property type="entry name" value="WH-like_DNA-bd_sf"/>
</dbReference>